<organism evidence="1 2">
    <name type="scientific">Pseudaminobacter soli</name>
    <name type="common">ex Li et al. 2025</name>
    <dbReference type="NCBI Taxonomy" id="1295366"/>
    <lineage>
        <taxon>Bacteria</taxon>
        <taxon>Pseudomonadati</taxon>
        <taxon>Pseudomonadota</taxon>
        <taxon>Alphaproteobacteria</taxon>
        <taxon>Hyphomicrobiales</taxon>
        <taxon>Phyllobacteriaceae</taxon>
        <taxon>Pseudaminobacter</taxon>
    </lineage>
</organism>
<evidence type="ECO:0000313" key="2">
    <source>
        <dbReference type="Proteomes" id="UP000240653"/>
    </source>
</evidence>
<dbReference type="GO" id="GO:0046917">
    <property type="term" value="F:triphosphoribosyl-dephospho-CoA synthase activity"/>
    <property type="evidence" value="ECO:0007669"/>
    <property type="project" value="InterPro"/>
</dbReference>
<keyword evidence="2" id="KW-1185">Reference proteome</keyword>
<comment type="caution">
    <text evidence="1">The sequence shown here is derived from an EMBL/GenBank/DDBJ whole genome shotgun (WGS) entry which is preliminary data.</text>
</comment>
<dbReference type="RefSeq" id="WP_106725840.1">
    <property type="nucleotide sequence ID" value="NZ_PXYL01000011.1"/>
</dbReference>
<dbReference type="InterPro" id="IPR002736">
    <property type="entry name" value="CitG"/>
</dbReference>
<proteinExistence type="predicted"/>
<name>A0A2P7S6Y0_9HYPH</name>
<dbReference type="AlphaFoldDB" id="A0A2P7S6Y0"/>
<protein>
    <submittedName>
        <fullName evidence="1">Triphosphoribosyl-dephospho-CoA synthase</fullName>
    </submittedName>
</protein>
<reference evidence="1 2" key="1">
    <citation type="submission" date="2018-03" db="EMBL/GenBank/DDBJ databases">
        <title>The draft genome of Mesorhizobium soli JCM 19897.</title>
        <authorList>
            <person name="Li L."/>
            <person name="Liu L."/>
            <person name="Liang L."/>
            <person name="Wang T."/>
            <person name="Zhang X."/>
        </authorList>
    </citation>
    <scope>NUCLEOTIDE SEQUENCE [LARGE SCALE GENOMIC DNA]</scope>
    <source>
        <strain evidence="1 2">JCM 19897</strain>
    </source>
</reference>
<dbReference type="EMBL" id="PXYL01000011">
    <property type="protein sequence ID" value="PSJ58207.1"/>
    <property type="molecule type" value="Genomic_DNA"/>
</dbReference>
<dbReference type="Pfam" id="PF01874">
    <property type="entry name" value="CitG"/>
    <property type="match status" value="1"/>
</dbReference>
<dbReference type="Proteomes" id="UP000240653">
    <property type="component" value="Unassembled WGS sequence"/>
</dbReference>
<sequence length="284" mass="30570">MASRETIRAAYEDACRQEVEALKPGNVHLFADGHRMTVQEFLTSAKVSAAPLTDPSLPLGRRILEAVRATRAAVDTNTNLGIILLCGPLAAAAAMDGANLCENLNRVLQKIDLDDTAAVFEAIVRASPGGLGSASEHDVREAPTVGLLEAMGEAADRDRIARQYVTGFADIFDLGLPALEAAIERGETGMWPAVHAYLEFLTAFPDSHVQRKFDLEEAEQVRDEARSVRAEFALAQNDEQRVVVLMDFDARLKAQGINPGTSADLTVACLLVHNLGVRLARALG</sequence>
<dbReference type="PANTHER" id="PTHR42280:SF1">
    <property type="entry name" value="CITG FAMILY PROTEIN"/>
    <property type="match status" value="1"/>
</dbReference>
<gene>
    <name evidence="1" type="ORF">C7I85_20295</name>
</gene>
<accession>A0A2P7S6Y0</accession>
<dbReference type="GO" id="GO:0005524">
    <property type="term" value="F:ATP binding"/>
    <property type="evidence" value="ECO:0007669"/>
    <property type="project" value="InterPro"/>
</dbReference>
<dbReference type="OrthoDB" id="8525901at2"/>
<evidence type="ECO:0000313" key="1">
    <source>
        <dbReference type="EMBL" id="PSJ58207.1"/>
    </source>
</evidence>
<dbReference type="Gene3D" id="1.10.4200.10">
    <property type="entry name" value="Triphosphoribosyl-dephospho-CoA protein"/>
    <property type="match status" value="1"/>
</dbReference>
<dbReference type="PANTHER" id="PTHR42280">
    <property type="entry name" value="CITG FAMILY PROTEIN"/>
    <property type="match status" value="1"/>
</dbReference>